<evidence type="ECO:0000256" key="8">
    <source>
        <dbReference type="ARBA" id="ARBA00023098"/>
    </source>
</evidence>
<evidence type="ECO:0000256" key="10">
    <source>
        <dbReference type="PIRSR" id="PIRSR601885-2"/>
    </source>
</evidence>
<dbReference type="InterPro" id="IPR001024">
    <property type="entry name" value="PLAT/LH2_dom"/>
</dbReference>
<keyword evidence="6" id="KW-0223">Dioxygenase</keyword>
<comment type="subcellular location">
    <subcellularLocation>
        <location evidence="1">Cytoplasm</location>
    </subcellularLocation>
</comment>
<feature type="binding site" evidence="9">
    <location>
        <position position="451"/>
    </location>
    <ligand>
        <name>Fe cation</name>
        <dbReference type="ChEBI" id="CHEBI:24875"/>
        <note>catalytic</note>
    </ligand>
</feature>
<dbReference type="GO" id="GO:0005506">
    <property type="term" value="F:iron ion binding"/>
    <property type="evidence" value="ECO:0007669"/>
    <property type="project" value="InterPro"/>
</dbReference>
<dbReference type="AlphaFoldDB" id="A0A8C6KL99"/>
<dbReference type="PROSITE" id="PS51393">
    <property type="entry name" value="LIPOXYGENASE_3"/>
    <property type="match status" value="1"/>
</dbReference>
<evidence type="ECO:0000256" key="6">
    <source>
        <dbReference type="ARBA" id="ARBA00022964"/>
    </source>
</evidence>
<evidence type="ECO:0000259" key="14">
    <source>
        <dbReference type="PROSITE" id="PS51393"/>
    </source>
</evidence>
<feature type="binding site" evidence="9">
    <location>
        <position position="748"/>
    </location>
    <ligand>
        <name>Fe cation</name>
        <dbReference type="ChEBI" id="CHEBI:24875"/>
        <note>catalytic</note>
    </ligand>
</feature>
<dbReference type="PRINTS" id="PR00087">
    <property type="entry name" value="LIPOXYGENASE"/>
</dbReference>
<comment type="similarity">
    <text evidence="3">Belongs to the lipoxygenase family.</text>
</comment>
<evidence type="ECO:0000313" key="16">
    <source>
        <dbReference type="Proteomes" id="UP000694548"/>
    </source>
</evidence>
<dbReference type="Pfam" id="PF00305">
    <property type="entry name" value="Lipoxygenase"/>
    <property type="match status" value="1"/>
</dbReference>
<dbReference type="Gene3D" id="3.10.450.60">
    <property type="match status" value="1"/>
</dbReference>
<dbReference type="InterPro" id="IPR036226">
    <property type="entry name" value="LipOase_C_sf"/>
</dbReference>
<reference evidence="15" key="1">
    <citation type="submission" date="2014-08" db="EMBL/GenBank/DDBJ databases">
        <authorList>
            <person name="Senf B."/>
            <person name="Petzold A."/>
            <person name="Downie B.R."/>
            <person name="Koch P."/>
            <person name="Platzer M."/>
        </authorList>
    </citation>
    <scope>NUCLEOTIDE SEQUENCE [LARGE SCALE GENOMIC DNA]</scope>
    <source>
        <strain evidence="15">GRZ</strain>
    </source>
</reference>
<feature type="binding site" evidence="10">
    <location>
        <position position="102"/>
    </location>
    <ligand>
        <name>Ca(2+)</name>
        <dbReference type="ChEBI" id="CHEBI:29108"/>
        <label>1</label>
    </ligand>
</feature>
<evidence type="ECO:0000256" key="4">
    <source>
        <dbReference type="ARBA" id="ARBA00022490"/>
    </source>
</evidence>
<feature type="binding site" evidence="10">
    <location>
        <position position="135"/>
    </location>
    <ligand>
        <name>Ca(2+)</name>
        <dbReference type="ChEBI" id="CHEBI:29108"/>
        <label>1</label>
    </ligand>
</feature>
<keyword evidence="8" id="KW-0443">Lipid metabolism</keyword>
<dbReference type="InterPro" id="IPR001885">
    <property type="entry name" value="LipOase_mml"/>
</dbReference>
<protein>
    <submittedName>
        <fullName evidence="15">Si:dkey-17e16.9</fullName>
    </submittedName>
</protein>
<dbReference type="Gene3D" id="2.60.60.20">
    <property type="entry name" value="PLAT/LH2 domain"/>
    <property type="match status" value="1"/>
</dbReference>
<evidence type="ECO:0000313" key="15">
    <source>
        <dbReference type="Ensembl" id="ENSNFUP00015006473.1"/>
    </source>
</evidence>
<reference evidence="15" key="3">
    <citation type="submission" date="2025-09" db="UniProtKB">
        <authorList>
            <consortium name="Ensembl"/>
        </authorList>
    </citation>
    <scope>IDENTIFICATION</scope>
</reference>
<dbReference type="InterPro" id="IPR000907">
    <property type="entry name" value="LipOase"/>
</dbReference>
<keyword evidence="4" id="KW-0963">Cytoplasm</keyword>
<dbReference type="PRINTS" id="PR00467">
    <property type="entry name" value="MAMLPOXGNASE"/>
</dbReference>
<dbReference type="Proteomes" id="UP000694548">
    <property type="component" value="Chromosome sgr04"/>
</dbReference>
<evidence type="ECO:0000256" key="12">
    <source>
        <dbReference type="PROSITE-ProRule" id="PRU00152"/>
    </source>
</evidence>
<dbReference type="InterPro" id="IPR020834">
    <property type="entry name" value="LipOase_CS"/>
</dbReference>
<feature type="domain" description="Lipoxygenase" evidence="14">
    <location>
        <begin position="174"/>
        <end position="748"/>
    </location>
</feature>
<dbReference type="Gene3D" id="1.20.245.10">
    <property type="entry name" value="Lipoxygenase-1, Domain 5"/>
    <property type="match status" value="1"/>
</dbReference>
<comment type="cofactor">
    <cofactor evidence="9">
        <name>Fe cation</name>
        <dbReference type="ChEBI" id="CHEBI:24875"/>
    </cofactor>
    <text evidence="9">Binds 1 Fe cation per subunit.</text>
</comment>
<comment type="pathway">
    <text evidence="2">Lipid metabolism.</text>
</comment>
<dbReference type="PROSITE" id="PS00081">
    <property type="entry name" value="LIPOXYGENASE_2"/>
    <property type="match status" value="1"/>
</dbReference>
<evidence type="ECO:0000256" key="3">
    <source>
        <dbReference type="ARBA" id="ARBA00009419"/>
    </source>
</evidence>
<reference evidence="15" key="2">
    <citation type="submission" date="2025-08" db="UniProtKB">
        <authorList>
            <consortium name="Ensembl"/>
        </authorList>
    </citation>
    <scope>IDENTIFICATION</scope>
</reference>
<name>A0A8C6KL99_NOTFU</name>
<dbReference type="PANTHER" id="PTHR11771">
    <property type="entry name" value="LIPOXYGENASE"/>
    <property type="match status" value="1"/>
</dbReference>
<organism evidence="15 16">
    <name type="scientific">Nothobranchius furzeri</name>
    <name type="common">Turquoise killifish</name>
    <dbReference type="NCBI Taxonomy" id="105023"/>
    <lineage>
        <taxon>Eukaryota</taxon>
        <taxon>Metazoa</taxon>
        <taxon>Chordata</taxon>
        <taxon>Craniata</taxon>
        <taxon>Vertebrata</taxon>
        <taxon>Euteleostomi</taxon>
        <taxon>Actinopterygii</taxon>
        <taxon>Neopterygii</taxon>
        <taxon>Teleostei</taxon>
        <taxon>Neoteleostei</taxon>
        <taxon>Acanthomorphata</taxon>
        <taxon>Ovalentaria</taxon>
        <taxon>Atherinomorphae</taxon>
        <taxon>Cyprinodontiformes</taxon>
        <taxon>Nothobranchiidae</taxon>
        <taxon>Nothobranchius</taxon>
    </lineage>
</organism>
<feature type="binding site" evidence="10">
    <location>
        <position position="79"/>
    </location>
    <ligand>
        <name>Ca(2+)</name>
        <dbReference type="ChEBI" id="CHEBI:29108"/>
        <label>1</label>
    </ligand>
</feature>
<evidence type="ECO:0000256" key="2">
    <source>
        <dbReference type="ARBA" id="ARBA00005189"/>
    </source>
</evidence>
<feature type="site" description="Essential for stabilizing binding to COTL1" evidence="11">
    <location>
        <position position="159"/>
    </location>
</feature>
<feature type="binding site" evidence="9">
    <location>
        <position position="625"/>
    </location>
    <ligand>
        <name>Fe cation</name>
        <dbReference type="ChEBI" id="CHEBI:24875"/>
        <note>catalytic</note>
    </ligand>
</feature>
<evidence type="ECO:0000256" key="1">
    <source>
        <dbReference type="ARBA" id="ARBA00004496"/>
    </source>
</evidence>
<evidence type="ECO:0000256" key="9">
    <source>
        <dbReference type="PIRSR" id="PIRSR601885-1"/>
    </source>
</evidence>
<evidence type="ECO:0000256" key="11">
    <source>
        <dbReference type="PIRSR" id="PIRSR601885-3"/>
    </source>
</evidence>
<dbReference type="PROSITE" id="PS50095">
    <property type="entry name" value="PLAT"/>
    <property type="match status" value="1"/>
</dbReference>
<dbReference type="InterPro" id="IPR013819">
    <property type="entry name" value="LipOase_C"/>
</dbReference>
<feature type="domain" description="PLAT" evidence="13">
    <location>
        <begin position="64"/>
        <end position="174"/>
    </location>
</feature>
<evidence type="ECO:0000259" key="13">
    <source>
        <dbReference type="PROSITE" id="PS50095"/>
    </source>
</evidence>
<dbReference type="GO" id="GO:0016702">
    <property type="term" value="F:oxidoreductase activity, acting on single donors with incorporation of molecular oxygen, incorporation of two atoms of oxygen"/>
    <property type="evidence" value="ECO:0007669"/>
    <property type="project" value="InterPro"/>
</dbReference>
<comment type="caution">
    <text evidence="12">Lacks conserved residue(s) required for the propagation of feature annotation.</text>
</comment>
<evidence type="ECO:0000256" key="7">
    <source>
        <dbReference type="ARBA" id="ARBA00023002"/>
    </source>
</evidence>
<dbReference type="GeneTree" id="ENSGT00940000156796"/>
<keyword evidence="9" id="KW-0408">Iron</keyword>
<feature type="binding site" evidence="10">
    <location>
        <position position="101"/>
    </location>
    <ligand>
        <name>Ca(2+)</name>
        <dbReference type="ChEBI" id="CHEBI:29108"/>
        <label>1</label>
    </ligand>
</feature>
<sequence>MGGGAQDEGRKGKEGLCFLLKLEKEQVGEKPKTFFLNIGHTFTHSKINCVVFIFLHSFYRVKMAEYTLKVTTGDMKYAGTMDHLYVILCGTEGKSERTKLDNLMIHFQSGKTHCAGKLLLIVKVEKDPRFGLPEDEWFCSRIVVTTQNGEEVVFPCYRWISRGEKVELRGGKAMKVFEDVHPLQIEHREDELRLRKSLYQWGMASCYSSASSELYLSSQQRSASLRLNQKRCPSRKGSCEPIEHFIDAFQSVFMCFTHLSLLLNFSGYELMFKRLVGSKKQWKNLKDMKKFFQTKKTTMSEYVSKHWDEDDFFGFQYLNGPNPNVIKLCKKLPSNFPVEEMVRDFLPRGSTLEMEMEKGNIFLVDQKIMDGIPTRMDDGRACFISSGFCLFYMNPDKKLVPLAIQLRQQHSEQNPIFLPDDPLTDWVLAKLFFNSSDLVLYQAVYHLMKTHYLAEVFTVATLRCFPSIHPLYKLLFPHFRYTLHINILAREFLLGPGGAMSQSSCGVDGLMELMRRAQSDMTYSSLCLPENIKARGLNSVPDFYYRDDGLKLWSHINSYVKSMVEYFYPSDSVVCDDTELQEWIHEIFTHGFLENKLAGFPASFGTVAEVIKFITMVIFIVSVQHAAVNNGQFDYHGWTPNGSLLLHTSPPTIKGLSSMGTFLEALPNEGETVNFAASAFVLSSKYTDKVPLGEYPEELFDESDPKRMIKEFQAELSYLKEEIKARNTRLKVPYTYLSPDEIENSVSI</sequence>
<keyword evidence="16" id="KW-1185">Reference proteome</keyword>
<dbReference type="GO" id="GO:0005737">
    <property type="term" value="C:cytoplasm"/>
    <property type="evidence" value="ECO:0007669"/>
    <property type="project" value="UniProtKB-SubCell"/>
</dbReference>
<feature type="binding site" evidence="9">
    <location>
        <position position="446"/>
    </location>
    <ligand>
        <name>Fe cation</name>
        <dbReference type="ChEBI" id="CHEBI:24875"/>
        <note>catalytic</note>
    </ligand>
</feature>
<dbReference type="SUPFAM" id="SSF49723">
    <property type="entry name" value="Lipase/lipooxygenase domain (PLAT/LH2 domain)"/>
    <property type="match status" value="1"/>
</dbReference>
<proteinExistence type="inferred from homology"/>
<dbReference type="InterPro" id="IPR036392">
    <property type="entry name" value="PLAT/LH2_dom_sf"/>
</dbReference>
<dbReference type="SMART" id="SM00308">
    <property type="entry name" value="LH2"/>
    <property type="match status" value="1"/>
</dbReference>
<dbReference type="Pfam" id="PF01477">
    <property type="entry name" value="PLAT"/>
    <property type="match status" value="1"/>
</dbReference>
<dbReference type="Ensembl" id="ENSNFUT00015006815.1">
    <property type="protein sequence ID" value="ENSNFUP00015006473.1"/>
    <property type="gene ID" value="ENSNFUG00015003224.1"/>
</dbReference>
<dbReference type="SUPFAM" id="SSF48484">
    <property type="entry name" value="Lipoxigenase"/>
    <property type="match status" value="1"/>
</dbReference>
<keyword evidence="10" id="KW-0106">Calcium</keyword>
<accession>A0A8C6KL99</accession>
<dbReference type="GO" id="GO:0034440">
    <property type="term" value="P:lipid oxidation"/>
    <property type="evidence" value="ECO:0007669"/>
    <property type="project" value="InterPro"/>
</dbReference>
<keyword evidence="7" id="KW-0560">Oxidoreductase</keyword>
<evidence type="ECO:0000256" key="5">
    <source>
        <dbReference type="ARBA" id="ARBA00022723"/>
    </source>
</evidence>
<keyword evidence="5 9" id="KW-0479">Metal-binding</keyword>